<dbReference type="GO" id="GO:0005737">
    <property type="term" value="C:cytoplasm"/>
    <property type="evidence" value="ECO:0007669"/>
    <property type="project" value="TreeGrafter"/>
</dbReference>
<dbReference type="InterPro" id="IPR036322">
    <property type="entry name" value="WD40_repeat_dom_sf"/>
</dbReference>
<dbReference type="PANTHER" id="PTHR44099:SF4">
    <property type="entry name" value="RABCONNECTIN-3B, ISOFORM A"/>
    <property type="match status" value="1"/>
</dbReference>
<dbReference type="InterPro" id="IPR001680">
    <property type="entry name" value="WD40_rpt"/>
</dbReference>
<accession>A0A915CN13</accession>
<keyword evidence="1" id="KW-1185">Reference proteome</keyword>
<name>A0A915CN13_9BILA</name>
<dbReference type="Proteomes" id="UP000887574">
    <property type="component" value="Unplaced"/>
</dbReference>
<protein>
    <submittedName>
        <fullName evidence="2">Uncharacterized protein</fullName>
    </submittedName>
</protein>
<dbReference type="PANTHER" id="PTHR44099">
    <property type="entry name" value="RABCONNECTIN-3B, ISOFORM A"/>
    <property type="match status" value="1"/>
</dbReference>
<evidence type="ECO:0000313" key="1">
    <source>
        <dbReference type="Proteomes" id="UP000887574"/>
    </source>
</evidence>
<dbReference type="InterPro" id="IPR015943">
    <property type="entry name" value="WD40/YVTN_repeat-like_dom_sf"/>
</dbReference>
<dbReference type="AlphaFoldDB" id="A0A915CN13"/>
<dbReference type="WBParaSite" id="jg10707">
    <property type="protein sequence ID" value="jg10707"/>
    <property type="gene ID" value="jg10707"/>
</dbReference>
<sequence length="172" mass="18617">MTSSQTPMAISSGLVVPIVLWGKKPPRNQISHVSCLLNGRIIVTGTTEGQVIQWVVDESLSWIQPQMMMLAHETAISCISPCSLSSTSTKYLTCSQDGHICLWDSQDGRVVESVRGNYVHRMIIPHSSSTSTPPQPSDNFLFCIGDYAEIAVVDAQDLNILSGSVPGWSPTG</sequence>
<reference evidence="2" key="1">
    <citation type="submission" date="2022-11" db="UniProtKB">
        <authorList>
            <consortium name="WormBaseParasite"/>
        </authorList>
    </citation>
    <scope>IDENTIFICATION</scope>
</reference>
<dbReference type="InterPro" id="IPR049916">
    <property type="entry name" value="WDR72-like"/>
</dbReference>
<dbReference type="Pfam" id="PF00400">
    <property type="entry name" value="WD40"/>
    <property type="match status" value="1"/>
</dbReference>
<proteinExistence type="predicted"/>
<dbReference type="Gene3D" id="2.130.10.10">
    <property type="entry name" value="YVTN repeat-like/Quinoprotein amine dehydrogenase"/>
    <property type="match status" value="1"/>
</dbReference>
<evidence type="ECO:0000313" key="2">
    <source>
        <dbReference type="WBParaSite" id="jg10707"/>
    </source>
</evidence>
<dbReference type="SUPFAM" id="SSF50978">
    <property type="entry name" value="WD40 repeat-like"/>
    <property type="match status" value="1"/>
</dbReference>
<organism evidence="1 2">
    <name type="scientific">Ditylenchus dipsaci</name>
    <dbReference type="NCBI Taxonomy" id="166011"/>
    <lineage>
        <taxon>Eukaryota</taxon>
        <taxon>Metazoa</taxon>
        <taxon>Ecdysozoa</taxon>
        <taxon>Nematoda</taxon>
        <taxon>Chromadorea</taxon>
        <taxon>Rhabditida</taxon>
        <taxon>Tylenchina</taxon>
        <taxon>Tylenchomorpha</taxon>
        <taxon>Sphaerularioidea</taxon>
        <taxon>Anguinidae</taxon>
        <taxon>Anguininae</taxon>
        <taxon>Ditylenchus</taxon>
    </lineage>
</organism>